<evidence type="ECO:0000256" key="2">
    <source>
        <dbReference type="ARBA" id="ARBA00022723"/>
    </source>
</evidence>
<protein>
    <submittedName>
        <fullName evidence="10">Fungal-specific transcription factor domain-containing protein</fullName>
    </submittedName>
</protein>
<keyword evidence="7" id="KW-0539">Nucleus</keyword>
<dbReference type="GO" id="GO:0006351">
    <property type="term" value="P:DNA-templated transcription"/>
    <property type="evidence" value="ECO:0007669"/>
    <property type="project" value="InterPro"/>
</dbReference>
<gene>
    <name evidence="10" type="ORF">QBC42DRAFT_207694</name>
</gene>
<feature type="domain" description="Zn(2)-C6 fungal-type" evidence="9">
    <location>
        <begin position="23"/>
        <end position="53"/>
    </location>
</feature>
<proteinExistence type="predicted"/>
<dbReference type="CDD" id="cd12148">
    <property type="entry name" value="fungal_TF_MHR"/>
    <property type="match status" value="1"/>
</dbReference>
<evidence type="ECO:0000313" key="10">
    <source>
        <dbReference type="EMBL" id="KAK4459548.1"/>
    </source>
</evidence>
<dbReference type="CDD" id="cd00067">
    <property type="entry name" value="GAL4"/>
    <property type="match status" value="1"/>
</dbReference>
<keyword evidence="11" id="KW-1185">Reference proteome</keyword>
<feature type="compositionally biased region" description="Low complexity" evidence="8">
    <location>
        <begin position="106"/>
        <end position="126"/>
    </location>
</feature>
<dbReference type="InterPro" id="IPR050987">
    <property type="entry name" value="AtrR-like"/>
</dbReference>
<feature type="region of interest" description="Disordered" evidence="8">
    <location>
        <begin position="663"/>
        <end position="738"/>
    </location>
</feature>
<dbReference type="AlphaFoldDB" id="A0AAV9HGD9"/>
<dbReference type="InterPro" id="IPR001138">
    <property type="entry name" value="Zn2Cys6_DnaBD"/>
</dbReference>
<dbReference type="PROSITE" id="PS00463">
    <property type="entry name" value="ZN2_CY6_FUNGAL_1"/>
    <property type="match status" value="1"/>
</dbReference>
<dbReference type="GO" id="GO:0003677">
    <property type="term" value="F:DNA binding"/>
    <property type="evidence" value="ECO:0007669"/>
    <property type="project" value="UniProtKB-KW"/>
</dbReference>
<feature type="compositionally biased region" description="Polar residues" evidence="8">
    <location>
        <begin position="672"/>
        <end position="698"/>
    </location>
</feature>
<keyword evidence="2" id="KW-0479">Metal-binding</keyword>
<dbReference type="InterPro" id="IPR036864">
    <property type="entry name" value="Zn2-C6_fun-type_DNA-bd_sf"/>
</dbReference>
<dbReference type="EMBL" id="MU865033">
    <property type="protein sequence ID" value="KAK4459548.1"/>
    <property type="molecule type" value="Genomic_DNA"/>
</dbReference>
<dbReference type="GO" id="GO:0008270">
    <property type="term" value="F:zinc ion binding"/>
    <property type="evidence" value="ECO:0007669"/>
    <property type="project" value="InterPro"/>
</dbReference>
<keyword evidence="4" id="KW-0805">Transcription regulation</keyword>
<dbReference type="Pfam" id="PF00172">
    <property type="entry name" value="Zn_clus"/>
    <property type="match status" value="1"/>
</dbReference>
<evidence type="ECO:0000256" key="1">
    <source>
        <dbReference type="ARBA" id="ARBA00004123"/>
    </source>
</evidence>
<dbReference type="SMART" id="SM00906">
    <property type="entry name" value="Fungal_trans"/>
    <property type="match status" value="1"/>
</dbReference>
<keyword evidence="6" id="KW-0804">Transcription</keyword>
<keyword evidence="5" id="KW-0238">DNA-binding</keyword>
<dbReference type="SUPFAM" id="SSF57701">
    <property type="entry name" value="Zn2/Cys6 DNA-binding domain"/>
    <property type="match status" value="1"/>
</dbReference>
<organism evidence="10 11">
    <name type="scientific">Cladorrhinum samala</name>
    <dbReference type="NCBI Taxonomy" id="585594"/>
    <lineage>
        <taxon>Eukaryota</taxon>
        <taxon>Fungi</taxon>
        <taxon>Dikarya</taxon>
        <taxon>Ascomycota</taxon>
        <taxon>Pezizomycotina</taxon>
        <taxon>Sordariomycetes</taxon>
        <taxon>Sordariomycetidae</taxon>
        <taxon>Sordariales</taxon>
        <taxon>Podosporaceae</taxon>
        <taxon>Cladorrhinum</taxon>
    </lineage>
</organism>
<keyword evidence="3" id="KW-0862">Zinc</keyword>
<reference evidence="10" key="2">
    <citation type="submission" date="2023-06" db="EMBL/GenBank/DDBJ databases">
        <authorList>
            <consortium name="Lawrence Berkeley National Laboratory"/>
            <person name="Mondo S.J."/>
            <person name="Hensen N."/>
            <person name="Bonometti L."/>
            <person name="Westerberg I."/>
            <person name="Brannstrom I.O."/>
            <person name="Guillou S."/>
            <person name="Cros-Aarteil S."/>
            <person name="Calhoun S."/>
            <person name="Haridas S."/>
            <person name="Kuo A."/>
            <person name="Pangilinan J."/>
            <person name="Riley R."/>
            <person name="Labutti K."/>
            <person name="Andreopoulos B."/>
            <person name="Lipzen A."/>
            <person name="Chen C."/>
            <person name="Yanf M."/>
            <person name="Daum C."/>
            <person name="Ng V."/>
            <person name="Clum A."/>
            <person name="Steindorff A."/>
            <person name="Ohm R."/>
            <person name="Martin F."/>
            <person name="Silar P."/>
            <person name="Natvig D."/>
            <person name="Lalanne C."/>
            <person name="Gautier V."/>
            <person name="Ament-Velasquez S.L."/>
            <person name="Kruys A."/>
            <person name="Hutchinson M.I."/>
            <person name="Powell A.J."/>
            <person name="Barry K."/>
            <person name="Miller A.N."/>
            <person name="Grigoriev I.V."/>
            <person name="Debuchy R."/>
            <person name="Gladieux P."/>
            <person name="Thoren M.H."/>
            <person name="Johannesson H."/>
        </authorList>
    </citation>
    <scope>NUCLEOTIDE SEQUENCE</scope>
    <source>
        <strain evidence="10">PSN324</strain>
    </source>
</reference>
<dbReference type="FunFam" id="4.10.240.10:FF:000007">
    <property type="entry name" value="C6 transcription factor FacB"/>
    <property type="match status" value="1"/>
</dbReference>
<name>A0AAV9HGD9_9PEZI</name>
<dbReference type="PANTHER" id="PTHR46910">
    <property type="entry name" value="TRANSCRIPTION FACTOR PDR1"/>
    <property type="match status" value="1"/>
</dbReference>
<reference evidence="10" key="1">
    <citation type="journal article" date="2023" name="Mol. Phylogenet. Evol.">
        <title>Genome-scale phylogeny and comparative genomics of the fungal order Sordariales.</title>
        <authorList>
            <person name="Hensen N."/>
            <person name="Bonometti L."/>
            <person name="Westerberg I."/>
            <person name="Brannstrom I.O."/>
            <person name="Guillou S."/>
            <person name="Cros-Aarteil S."/>
            <person name="Calhoun S."/>
            <person name="Haridas S."/>
            <person name="Kuo A."/>
            <person name="Mondo S."/>
            <person name="Pangilinan J."/>
            <person name="Riley R."/>
            <person name="LaButti K."/>
            <person name="Andreopoulos B."/>
            <person name="Lipzen A."/>
            <person name="Chen C."/>
            <person name="Yan M."/>
            <person name="Daum C."/>
            <person name="Ng V."/>
            <person name="Clum A."/>
            <person name="Steindorff A."/>
            <person name="Ohm R.A."/>
            <person name="Martin F."/>
            <person name="Silar P."/>
            <person name="Natvig D.O."/>
            <person name="Lalanne C."/>
            <person name="Gautier V."/>
            <person name="Ament-Velasquez S.L."/>
            <person name="Kruys A."/>
            <person name="Hutchinson M.I."/>
            <person name="Powell A.J."/>
            <person name="Barry K."/>
            <person name="Miller A.N."/>
            <person name="Grigoriev I.V."/>
            <person name="Debuchy R."/>
            <person name="Gladieux P."/>
            <person name="Hiltunen Thoren M."/>
            <person name="Johannesson H."/>
        </authorList>
    </citation>
    <scope>NUCLEOTIDE SEQUENCE</scope>
    <source>
        <strain evidence="10">PSN324</strain>
    </source>
</reference>
<dbReference type="Gene3D" id="4.10.240.10">
    <property type="entry name" value="Zn(2)-C6 fungal-type DNA-binding domain"/>
    <property type="match status" value="1"/>
</dbReference>
<evidence type="ECO:0000256" key="6">
    <source>
        <dbReference type="ARBA" id="ARBA00023163"/>
    </source>
</evidence>
<sequence>MPGILPMKVIKVGSSSQSRVAQACDRCRSKKIRCDGIRPCCSQCANVGFECRTSDKLSRRAFPRGYTESLEERVRVLEQENRELKDLLDEKDEKIDMLSRMHNNRRSPTVPPHRSSPTPSPRTDSSQAPKEDTFRVQASPLLLGVENSDSYFMGASSGRAFIELFKRKIQENGKSCTDFNPEAFLHMQGCYPLTPKQPSQNMRVPPRLFSDRCVNVYFQEWAPLFPVLHKPTFLRLYEEFVADPEKMKNNYKLSQLYLVFSIAALSGEQPDQQQVAACEQQWQRSLEAILMDNTMVTLQCLLLALVYCTIRADYKRLQHYKGIAVGLSHRLGLHQSQKRFSFGVLTIETRKKVFWSLYLLDCFSAAMLGLPKLLKEEDAHCEYPSDTDDEYVTEKGFQPSLPGESTRLSNALALFRGARILGKVLEKIYPSATSYELSLQQMSALGTELDEWYEQLPPHLKLTFKQDKPSTDVTGSRSPILALAYYYTRTLIFRPAVTSSLGPKAAPALITVREASKHIIQIVQLLEERSMSFAFCLNKSDLLILCGMALLYQSVDLKQDSKVLKDNEKLVNAVIKVVDKARAPGSYDFRRVAGMLIAVDEPSPQSLPTPPRKHSDACIAPPQHRTSPGVATKGRAAIARHPNGSISETDLLLQQEKLRRMTIPGHHPQPQHPSRSSFDGSRPNLSLSQRDHSSSLTHAQAAQAAQAALIARASSTRSQPASPVQMRQNAQQQQFYTQKGMSSADWEALIGSLEGGPGQINVYDAIYGGPGLDSIGSVTSAASNTSEAAASALTPTTSATGWSPPAAGPGSEVNWDLSGFNLGDFGAGAQAGQHSSTAGTAHSVLSFGSAEDGLSDDLTGPTDLLGFPTTRLDGMPVGIGNNGHHHGYHGVLDGLTSFL</sequence>
<dbReference type="Proteomes" id="UP001321749">
    <property type="component" value="Unassembled WGS sequence"/>
</dbReference>
<evidence type="ECO:0000256" key="8">
    <source>
        <dbReference type="SAM" id="MobiDB-lite"/>
    </source>
</evidence>
<dbReference type="SMART" id="SM00066">
    <property type="entry name" value="GAL4"/>
    <property type="match status" value="1"/>
</dbReference>
<comment type="subcellular location">
    <subcellularLocation>
        <location evidence="1">Nucleus</location>
    </subcellularLocation>
</comment>
<evidence type="ECO:0000256" key="7">
    <source>
        <dbReference type="ARBA" id="ARBA00023242"/>
    </source>
</evidence>
<evidence type="ECO:0000313" key="11">
    <source>
        <dbReference type="Proteomes" id="UP001321749"/>
    </source>
</evidence>
<dbReference type="GO" id="GO:0000981">
    <property type="term" value="F:DNA-binding transcription factor activity, RNA polymerase II-specific"/>
    <property type="evidence" value="ECO:0007669"/>
    <property type="project" value="InterPro"/>
</dbReference>
<evidence type="ECO:0000256" key="3">
    <source>
        <dbReference type="ARBA" id="ARBA00022833"/>
    </source>
</evidence>
<dbReference type="CDD" id="cd15485">
    <property type="entry name" value="ZIP_Cat8"/>
    <property type="match status" value="1"/>
</dbReference>
<dbReference type="GO" id="GO:0005634">
    <property type="term" value="C:nucleus"/>
    <property type="evidence" value="ECO:0007669"/>
    <property type="project" value="UniProtKB-SubCell"/>
</dbReference>
<dbReference type="InterPro" id="IPR007219">
    <property type="entry name" value="XnlR_reg_dom"/>
</dbReference>
<comment type="caution">
    <text evidence="10">The sequence shown here is derived from an EMBL/GenBank/DDBJ whole genome shotgun (WGS) entry which is preliminary data.</text>
</comment>
<dbReference type="PROSITE" id="PS50048">
    <property type="entry name" value="ZN2_CY6_FUNGAL_2"/>
    <property type="match status" value="1"/>
</dbReference>
<feature type="compositionally biased region" description="Low complexity" evidence="8">
    <location>
        <begin position="699"/>
        <end position="708"/>
    </location>
</feature>
<evidence type="ECO:0000256" key="4">
    <source>
        <dbReference type="ARBA" id="ARBA00023015"/>
    </source>
</evidence>
<feature type="region of interest" description="Disordered" evidence="8">
    <location>
        <begin position="100"/>
        <end position="131"/>
    </location>
</feature>
<evidence type="ECO:0000256" key="5">
    <source>
        <dbReference type="ARBA" id="ARBA00023125"/>
    </source>
</evidence>
<feature type="region of interest" description="Disordered" evidence="8">
    <location>
        <begin position="602"/>
        <end position="634"/>
    </location>
</feature>
<dbReference type="PANTHER" id="PTHR46910:SF12">
    <property type="entry name" value="REGULATORY PROTEIN CAT8"/>
    <property type="match status" value="1"/>
</dbReference>
<evidence type="ECO:0000259" key="9">
    <source>
        <dbReference type="PROSITE" id="PS50048"/>
    </source>
</evidence>
<feature type="compositionally biased region" description="Polar residues" evidence="8">
    <location>
        <begin position="713"/>
        <end position="738"/>
    </location>
</feature>
<accession>A0AAV9HGD9</accession>
<dbReference type="Pfam" id="PF04082">
    <property type="entry name" value="Fungal_trans"/>
    <property type="match status" value="1"/>
</dbReference>